<evidence type="ECO:0008006" key="7">
    <source>
        <dbReference type="Google" id="ProtNLM"/>
    </source>
</evidence>
<dbReference type="InterPro" id="IPR035402">
    <property type="entry name" value="DgcN-like_N"/>
</dbReference>
<evidence type="ECO:0000259" key="2">
    <source>
        <dbReference type="Pfam" id="PF17396"/>
    </source>
</evidence>
<evidence type="ECO:0000313" key="5">
    <source>
        <dbReference type="Proteomes" id="UP000321960"/>
    </source>
</evidence>
<reference evidence="4" key="1">
    <citation type="journal article" date="2014" name="Int. J. Syst. Evol. Microbiol.">
        <title>Complete genome of a new Firmicutes species belonging to the dominant human colonic microbiota ('Ruminococcus bicirculans') reveals two chromosomes and a selective capacity to utilize plant glucans.</title>
        <authorList>
            <consortium name="NISC Comparative Sequencing Program"/>
            <person name="Wegmann U."/>
            <person name="Louis P."/>
            <person name="Goesmann A."/>
            <person name="Henrissat B."/>
            <person name="Duncan S.H."/>
            <person name="Flint H.J."/>
        </authorList>
    </citation>
    <scope>NUCLEOTIDE SEQUENCE</scope>
    <source>
        <strain evidence="4">NBRC 107715</strain>
    </source>
</reference>
<name>A0A512J4V8_9HYPH</name>
<dbReference type="PANTHER" id="PTHR40690">
    <property type="entry name" value="GLL3100 PROTEIN"/>
    <property type="match status" value="1"/>
</dbReference>
<accession>A0A512J4V8</accession>
<evidence type="ECO:0000313" key="4">
    <source>
        <dbReference type="EMBL" id="GLS63729.1"/>
    </source>
</evidence>
<reference evidence="6" key="2">
    <citation type="journal article" date="2019" name="Int. J. Syst. Evol. Microbiol.">
        <title>The Global Catalogue of Microorganisms (GCM) 10K type strain sequencing project: providing services to taxonomists for standard genome sequencing and annotation.</title>
        <authorList>
            <consortium name="The Broad Institute Genomics Platform"/>
            <consortium name="The Broad Institute Genome Sequencing Center for Infectious Disease"/>
            <person name="Wu L."/>
            <person name="Ma J."/>
        </authorList>
    </citation>
    <scope>NUCLEOTIDE SEQUENCE [LARGE SCALE GENOMIC DNA]</scope>
    <source>
        <strain evidence="6">NBRC 107715</strain>
    </source>
</reference>
<organism evidence="3 5">
    <name type="scientific">Methylobacterium oxalidis</name>
    <dbReference type="NCBI Taxonomy" id="944322"/>
    <lineage>
        <taxon>Bacteria</taxon>
        <taxon>Pseudomonadati</taxon>
        <taxon>Pseudomonadota</taxon>
        <taxon>Alphaproteobacteria</taxon>
        <taxon>Hyphomicrobiales</taxon>
        <taxon>Methylobacteriaceae</taxon>
        <taxon>Methylobacterium</taxon>
    </lineage>
</organism>
<dbReference type="AlphaFoldDB" id="A0A512J4V8"/>
<keyword evidence="6" id="KW-1185">Reference proteome</keyword>
<dbReference type="SUPFAM" id="SSF52540">
    <property type="entry name" value="P-loop containing nucleoside triphosphate hydrolases"/>
    <property type="match status" value="1"/>
</dbReference>
<dbReference type="Pfam" id="PF07755">
    <property type="entry name" value="DUF1611"/>
    <property type="match status" value="1"/>
</dbReference>
<dbReference type="Pfam" id="PF17396">
    <property type="entry name" value="DUF1611_N"/>
    <property type="match status" value="1"/>
</dbReference>
<proteinExistence type="predicted"/>
<dbReference type="NCBIfam" id="NF041892">
    <property type="entry name" value="DgcN"/>
    <property type="match status" value="1"/>
</dbReference>
<protein>
    <recommendedName>
        <fullName evidence="7">EBNA-1 nuclear protein</fullName>
    </recommendedName>
</protein>
<dbReference type="PANTHER" id="PTHR40690:SF1">
    <property type="entry name" value="DUF1611 DOMAIN-CONTAINING PROTEIN"/>
    <property type="match status" value="1"/>
</dbReference>
<evidence type="ECO:0000313" key="3">
    <source>
        <dbReference type="EMBL" id="GEP04991.1"/>
    </source>
</evidence>
<reference evidence="3 5" key="3">
    <citation type="submission" date="2019-07" db="EMBL/GenBank/DDBJ databases">
        <title>Whole genome shotgun sequence of Methylobacterium oxalidis NBRC 107715.</title>
        <authorList>
            <person name="Hosoyama A."/>
            <person name="Uohara A."/>
            <person name="Ohji S."/>
            <person name="Ichikawa N."/>
        </authorList>
    </citation>
    <scope>NUCLEOTIDE SEQUENCE [LARGE SCALE GENOMIC DNA]</scope>
    <source>
        <strain evidence="3 5">NBRC 107715</strain>
    </source>
</reference>
<sequence length="431" mass="45589">MRTRKAAAERQLPYIFMRDATSADARANRDVSAVPDCHLAGRGSSGARTIARAGAGRHRALAFASAIPHRGGGAAAGVLGRARPMQIDTPYLMFLGDVPDRLAAKTAYGIVDWRPDWCVGQLRLPGCAADLGIPDLTLEEAVAKGCRTLVIGVVNAGGVLPDHWVAEIVAALEAGLDVASGLHVRLGSVPAIARAAEARGRSLHDVRHTRESFATGKGTRRPGRRLLTVGTDCSVGKKYTVLALERGMRERGLDADFRATGQTGVFISGRGVAIDAVVADFISGAVEWISPAAEPGHWDLIEGQGSLFHPSFAGVSLGLLHGAQPDAFVTCHEPTRTRMRGVEHPLPTISEVIDMTVRLGRLTNPDIRATGIAVNTQALEEAEARRYLDTIAAEHDLPATDPVRFGVDALVDRLVAEFRLVAGFPAAGASA</sequence>
<feature type="domain" description="D-glutamate N-acetyltransferase-like C-terminal" evidence="1">
    <location>
        <begin position="213"/>
        <end position="411"/>
    </location>
</feature>
<dbReference type="InterPro" id="IPR027417">
    <property type="entry name" value="P-loop_NTPase"/>
</dbReference>
<dbReference type="Proteomes" id="UP001156856">
    <property type="component" value="Unassembled WGS sequence"/>
</dbReference>
<evidence type="ECO:0000313" key="6">
    <source>
        <dbReference type="Proteomes" id="UP001156856"/>
    </source>
</evidence>
<comment type="caution">
    <text evidence="3">The sequence shown here is derived from an EMBL/GenBank/DDBJ whole genome shotgun (WGS) entry which is preliminary data.</text>
</comment>
<dbReference type="Gene3D" id="3.40.50.720">
    <property type="entry name" value="NAD(P)-binding Rossmann-like Domain"/>
    <property type="match status" value="1"/>
</dbReference>
<evidence type="ECO:0000259" key="1">
    <source>
        <dbReference type="Pfam" id="PF07755"/>
    </source>
</evidence>
<gene>
    <name evidence="4" type="ORF">GCM10007888_21100</name>
    <name evidence="3" type="ORF">MOX02_30290</name>
</gene>
<dbReference type="EMBL" id="BJZU01000059">
    <property type="protein sequence ID" value="GEP04991.1"/>
    <property type="molecule type" value="Genomic_DNA"/>
</dbReference>
<dbReference type="InterPro" id="IPR011669">
    <property type="entry name" value="DgcN-like"/>
</dbReference>
<dbReference type="EMBL" id="BSPK01000026">
    <property type="protein sequence ID" value="GLS63729.1"/>
    <property type="molecule type" value="Genomic_DNA"/>
</dbReference>
<dbReference type="Proteomes" id="UP000321960">
    <property type="component" value="Unassembled WGS sequence"/>
</dbReference>
<feature type="domain" description="D-glutamate N-acetyltransferase-like N-terminal" evidence="2">
    <location>
        <begin position="126"/>
        <end position="208"/>
    </location>
</feature>
<reference evidence="4" key="4">
    <citation type="submission" date="2023-01" db="EMBL/GenBank/DDBJ databases">
        <title>Draft genome sequence of Methylobacterium oxalidis strain NBRC 107715.</title>
        <authorList>
            <person name="Sun Q."/>
            <person name="Mori K."/>
        </authorList>
    </citation>
    <scope>NUCLEOTIDE SEQUENCE</scope>
    <source>
        <strain evidence="4">NBRC 107715</strain>
    </source>
</reference>
<dbReference type="Gene3D" id="3.40.50.300">
    <property type="entry name" value="P-loop containing nucleotide triphosphate hydrolases"/>
    <property type="match status" value="1"/>
</dbReference>
<dbReference type="InterPro" id="IPR035086">
    <property type="entry name" value="DgcN-like_C"/>
</dbReference>